<feature type="region of interest" description="Disordered" evidence="1">
    <location>
        <begin position="1"/>
        <end position="22"/>
    </location>
</feature>
<evidence type="ECO:0000313" key="3">
    <source>
        <dbReference type="Proteomes" id="UP000479710"/>
    </source>
</evidence>
<dbReference type="AlphaFoldDB" id="A0A6G1F9R4"/>
<gene>
    <name evidence="2" type="ORF">E2562_018808</name>
</gene>
<evidence type="ECO:0000313" key="2">
    <source>
        <dbReference type="EMBL" id="KAF0933561.1"/>
    </source>
</evidence>
<accession>A0A6G1F9R4</accession>
<keyword evidence="3" id="KW-1185">Reference proteome</keyword>
<reference evidence="2 3" key="1">
    <citation type="submission" date="2019-11" db="EMBL/GenBank/DDBJ databases">
        <title>Whole genome sequence of Oryza granulata.</title>
        <authorList>
            <person name="Li W."/>
        </authorList>
    </citation>
    <scope>NUCLEOTIDE SEQUENCE [LARGE SCALE GENOMIC DNA]</scope>
    <source>
        <strain evidence="3">cv. Menghai</strain>
        <tissue evidence="2">Leaf</tissue>
    </source>
</reference>
<sequence>MRSTRGVGRGGNEDSSASAGAAALPSERFPFAAAAALVRAAREDAAYRRRSPDALHQDPQTPALAVVVG</sequence>
<dbReference type="Proteomes" id="UP000479710">
    <property type="component" value="Unassembled WGS sequence"/>
</dbReference>
<name>A0A6G1F9R4_9ORYZ</name>
<dbReference type="EMBL" id="SPHZ02000001">
    <property type="protein sequence ID" value="KAF0933561.1"/>
    <property type="molecule type" value="Genomic_DNA"/>
</dbReference>
<comment type="caution">
    <text evidence="2">The sequence shown here is derived from an EMBL/GenBank/DDBJ whole genome shotgun (WGS) entry which is preliminary data.</text>
</comment>
<proteinExistence type="predicted"/>
<feature type="region of interest" description="Disordered" evidence="1">
    <location>
        <begin position="49"/>
        <end position="69"/>
    </location>
</feature>
<organism evidence="2 3">
    <name type="scientific">Oryza meyeriana var. granulata</name>
    <dbReference type="NCBI Taxonomy" id="110450"/>
    <lineage>
        <taxon>Eukaryota</taxon>
        <taxon>Viridiplantae</taxon>
        <taxon>Streptophyta</taxon>
        <taxon>Embryophyta</taxon>
        <taxon>Tracheophyta</taxon>
        <taxon>Spermatophyta</taxon>
        <taxon>Magnoliopsida</taxon>
        <taxon>Liliopsida</taxon>
        <taxon>Poales</taxon>
        <taxon>Poaceae</taxon>
        <taxon>BOP clade</taxon>
        <taxon>Oryzoideae</taxon>
        <taxon>Oryzeae</taxon>
        <taxon>Oryzinae</taxon>
        <taxon>Oryza</taxon>
        <taxon>Oryza meyeriana</taxon>
    </lineage>
</organism>
<evidence type="ECO:0000256" key="1">
    <source>
        <dbReference type="SAM" id="MobiDB-lite"/>
    </source>
</evidence>
<protein>
    <submittedName>
        <fullName evidence="2">Uncharacterized protein</fullName>
    </submittedName>
</protein>